<evidence type="ECO:0000256" key="1">
    <source>
        <dbReference type="SAM" id="Phobius"/>
    </source>
</evidence>
<dbReference type="Pfam" id="PF13400">
    <property type="entry name" value="Tad"/>
    <property type="match status" value="1"/>
</dbReference>
<sequence>MRKNYLSLLKEQSGVAMLLVAFCMFMIIGFTALVVDVGGLYLEKSLLQKALDAAVLGGAQELKISKVNATNEAIKLAEKNGFIVSENEVTAGTDFIEIQKSVTKDLTFARILGFNQTDISASARAETVQTLLKGEGVIPVAFERKVLESAGFGEQYMMHSKPGENIRGNFGFLAIDGRGANILHDGISNGANTPVEVGNSVETEPGLNWGKVREGFQDRIIKDKGNLNCSSYQTADKTCRRIVTVPIIESWDDAHGRSGVKIIGFAAFWVEKVEPNGNDKAVIGRFIEFVSGGTFGPGEHFGIYGIKLVN</sequence>
<feature type="domain" description="Putative Flp pilus-assembly TadG-like N-terminal" evidence="2">
    <location>
        <begin position="14"/>
        <end position="60"/>
    </location>
</feature>
<evidence type="ECO:0000313" key="3">
    <source>
        <dbReference type="EMBL" id="MFC6038757.1"/>
    </source>
</evidence>
<keyword evidence="1" id="KW-1133">Transmembrane helix</keyword>
<proteinExistence type="predicted"/>
<gene>
    <name evidence="3" type="ORF">ACFPYN_04720</name>
</gene>
<feature type="transmembrane region" description="Helical" evidence="1">
    <location>
        <begin position="15"/>
        <end position="42"/>
    </location>
</feature>
<dbReference type="Proteomes" id="UP001596170">
    <property type="component" value="Unassembled WGS sequence"/>
</dbReference>
<protein>
    <submittedName>
        <fullName evidence="3">Pilus assembly protein TadG-related protein</fullName>
    </submittedName>
</protein>
<dbReference type="EMBL" id="JBHSRI010000003">
    <property type="protein sequence ID" value="MFC6038757.1"/>
    <property type="molecule type" value="Genomic_DNA"/>
</dbReference>
<name>A0ABW1L6J3_9BACL</name>
<comment type="caution">
    <text evidence="3">The sequence shown here is derived from an EMBL/GenBank/DDBJ whole genome shotgun (WGS) entry which is preliminary data.</text>
</comment>
<keyword evidence="1" id="KW-0812">Transmembrane</keyword>
<dbReference type="RefSeq" id="WP_377732855.1">
    <property type="nucleotide sequence ID" value="NZ_JBHSRI010000003.1"/>
</dbReference>
<dbReference type="InterPro" id="IPR028087">
    <property type="entry name" value="Tad_N"/>
</dbReference>
<keyword evidence="1" id="KW-0472">Membrane</keyword>
<reference evidence="4" key="1">
    <citation type="journal article" date="2019" name="Int. J. Syst. Evol. Microbiol.">
        <title>The Global Catalogue of Microorganisms (GCM) 10K type strain sequencing project: providing services to taxonomists for standard genome sequencing and annotation.</title>
        <authorList>
            <consortium name="The Broad Institute Genomics Platform"/>
            <consortium name="The Broad Institute Genome Sequencing Center for Infectious Disease"/>
            <person name="Wu L."/>
            <person name="Ma J."/>
        </authorList>
    </citation>
    <scope>NUCLEOTIDE SEQUENCE [LARGE SCALE GENOMIC DNA]</scope>
    <source>
        <strain evidence="4">CCUG 54527</strain>
    </source>
</reference>
<accession>A0ABW1L6J3</accession>
<evidence type="ECO:0000259" key="2">
    <source>
        <dbReference type="Pfam" id="PF13400"/>
    </source>
</evidence>
<organism evidence="3 4">
    <name type="scientific">Paenisporosarcina macmurdoensis</name>
    <dbReference type="NCBI Taxonomy" id="212659"/>
    <lineage>
        <taxon>Bacteria</taxon>
        <taxon>Bacillati</taxon>
        <taxon>Bacillota</taxon>
        <taxon>Bacilli</taxon>
        <taxon>Bacillales</taxon>
        <taxon>Caryophanaceae</taxon>
        <taxon>Paenisporosarcina</taxon>
    </lineage>
</organism>
<keyword evidence="4" id="KW-1185">Reference proteome</keyword>
<evidence type="ECO:0000313" key="4">
    <source>
        <dbReference type="Proteomes" id="UP001596170"/>
    </source>
</evidence>